<evidence type="ECO:0000313" key="1">
    <source>
        <dbReference type="EMBL" id="EEH67053.1"/>
    </source>
</evidence>
<gene>
    <name evidence="1" type="ORF">HMPREF0058_0044</name>
</gene>
<dbReference type="AlphaFoldDB" id="C0W2F0"/>
<reference evidence="1 2" key="1">
    <citation type="submission" date="2009-01" db="EMBL/GenBank/DDBJ databases">
        <authorList>
            <person name="Qin X."/>
            <person name="Bachman B."/>
            <person name="Battles P."/>
            <person name="Bell A."/>
            <person name="Bess C."/>
            <person name="Bickham C."/>
            <person name="Chaboub L."/>
            <person name="Chen D."/>
            <person name="Coyle M."/>
            <person name="Deiros D.R."/>
            <person name="Dinh H."/>
            <person name="Forbes L."/>
            <person name="Fowler G."/>
            <person name="Francisco L."/>
            <person name="Fu Q."/>
            <person name="Gubbala S."/>
            <person name="Hale W."/>
            <person name="Han Y."/>
            <person name="Hemphill L."/>
            <person name="Highlander S.K."/>
            <person name="Hirani K."/>
            <person name="Hogues M."/>
            <person name="Jackson L."/>
            <person name="Jakkamsetti A."/>
            <person name="Javaid M."/>
            <person name="Jiang H."/>
            <person name="Korchina V."/>
            <person name="Kovar C."/>
            <person name="Lara F."/>
            <person name="Lee S."/>
            <person name="Mata R."/>
            <person name="Mathew T."/>
            <person name="Moen C."/>
            <person name="Morales K."/>
            <person name="Munidasa M."/>
            <person name="Nazareth L."/>
            <person name="Ngo R."/>
            <person name="Nguyen L."/>
            <person name="Okwuonu G."/>
            <person name="Ongeri F."/>
            <person name="Patil S."/>
            <person name="Petrosino J."/>
            <person name="Pham C."/>
            <person name="Pham P."/>
            <person name="Pu L.-L."/>
            <person name="Puazo M."/>
            <person name="Raj R."/>
            <person name="Reid J."/>
            <person name="Rouhana J."/>
            <person name="Saada N."/>
            <person name="Shang Y."/>
            <person name="Simmons D."/>
            <person name="Thornton R."/>
            <person name="Warren J."/>
            <person name="Weissenberger G."/>
            <person name="Zhang J."/>
            <person name="Zhang L."/>
            <person name="Zhou C."/>
            <person name="Zhu D."/>
            <person name="Muzny D."/>
            <person name="Worley K."/>
            <person name="Gibbs R."/>
        </authorList>
    </citation>
    <scope>NUCLEOTIDE SEQUENCE [LARGE SCALE GENOMIC DNA]</scope>
    <source>
        <strain evidence="1 2">DSM 15434</strain>
    </source>
</reference>
<name>C0W2F0_9ACTO</name>
<sequence>MRGRTVTYYGRTFVQDATATRLAESMIEVTGYWCPVCGLPRVPYRGDGGVHPCCYQSASANTCTSNTMDVANVPVGVSAA</sequence>
<dbReference type="EMBL" id="ACFH01000004">
    <property type="protein sequence ID" value="EEH67053.1"/>
    <property type="molecule type" value="Genomic_DNA"/>
</dbReference>
<keyword evidence="2" id="KW-1185">Reference proteome</keyword>
<dbReference type="RefSeq" id="WP_006549344.1">
    <property type="nucleotide sequence ID" value="NZ_DS999576.1"/>
</dbReference>
<evidence type="ECO:0000313" key="2">
    <source>
        <dbReference type="Proteomes" id="UP000004778"/>
    </source>
</evidence>
<dbReference type="Proteomes" id="UP000004778">
    <property type="component" value="Unassembled WGS sequence"/>
</dbReference>
<dbReference type="eggNOG" id="ENOG5030ME9">
    <property type="taxonomic scope" value="Bacteria"/>
</dbReference>
<proteinExistence type="predicted"/>
<organism evidence="1 2">
    <name type="scientific">Actinomyces urogenitalis DSM 15434</name>
    <dbReference type="NCBI Taxonomy" id="525246"/>
    <lineage>
        <taxon>Bacteria</taxon>
        <taxon>Bacillati</taxon>
        <taxon>Actinomycetota</taxon>
        <taxon>Actinomycetes</taxon>
        <taxon>Actinomycetales</taxon>
        <taxon>Actinomycetaceae</taxon>
        <taxon>Actinomyces</taxon>
    </lineage>
</organism>
<dbReference type="HOGENOM" id="CLU_2581853_0_0_11"/>
<protein>
    <submittedName>
        <fullName evidence="1">Uncharacterized protein</fullName>
    </submittedName>
</protein>
<comment type="caution">
    <text evidence="1">The sequence shown here is derived from an EMBL/GenBank/DDBJ whole genome shotgun (WGS) entry which is preliminary data.</text>
</comment>
<accession>C0W2F0</accession>
<dbReference type="OrthoDB" id="3257951at2"/>